<feature type="chain" id="PRO_5044262627" description="Ribophorin II C-terminal domain-containing protein" evidence="8">
    <location>
        <begin position="21"/>
        <end position="287"/>
    </location>
</feature>
<dbReference type="PANTHER" id="PTHR12640">
    <property type="entry name" value="RIBOPHORIN II"/>
    <property type="match status" value="1"/>
</dbReference>
<organism evidence="11">
    <name type="scientific">Dissoconium aciculare CBS 342.82</name>
    <dbReference type="NCBI Taxonomy" id="1314786"/>
    <lineage>
        <taxon>Eukaryota</taxon>
        <taxon>Fungi</taxon>
        <taxon>Dikarya</taxon>
        <taxon>Ascomycota</taxon>
        <taxon>Pezizomycotina</taxon>
        <taxon>Dothideomycetes</taxon>
        <taxon>Dothideomycetidae</taxon>
        <taxon>Mycosphaerellales</taxon>
        <taxon>Dissoconiaceae</taxon>
        <taxon>Dissoconium</taxon>
    </lineage>
</organism>
<dbReference type="UniPathway" id="UPA00378"/>
<dbReference type="GO" id="GO:0006487">
    <property type="term" value="P:protein N-linked glycosylation"/>
    <property type="evidence" value="ECO:0007669"/>
    <property type="project" value="TreeGrafter"/>
</dbReference>
<reference evidence="11" key="3">
    <citation type="submission" date="2025-08" db="UniProtKB">
        <authorList>
            <consortium name="RefSeq"/>
        </authorList>
    </citation>
    <scope>IDENTIFICATION</scope>
    <source>
        <strain evidence="11">CBS 342.82</strain>
    </source>
</reference>
<evidence type="ECO:0000256" key="4">
    <source>
        <dbReference type="ARBA" id="ARBA00022824"/>
    </source>
</evidence>
<dbReference type="OrthoDB" id="432292at2759"/>
<keyword evidence="5 7" id="KW-1133">Transmembrane helix</keyword>
<proteinExistence type="predicted"/>
<reference evidence="11" key="1">
    <citation type="submission" date="2020-01" db="EMBL/GenBank/DDBJ databases">
        <authorList>
            <consortium name="DOE Joint Genome Institute"/>
            <person name="Haridas S."/>
            <person name="Albert R."/>
            <person name="Binder M."/>
            <person name="Bloem J."/>
            <person name="Labutti K."/>
            <person name="Salamov A."/>
            <person name="Andreopoulos B."/>
            <person name="Baker S.E."/>
            <person name="Barry K."/>
            <person name="Bills G."/>
            <person name="Bluhm B.H."/>
            <person name="Cannon C."/>
            <person name="Castanera R."/>
            <person name="Culley D.E."/>
            <person name="Daum C."/>
            <person name="Ezra D."/>
            <person name="Gonzalez J.B."/>
            <person name="Henrissat B."/>
            <person name="Kuo A."/>
            <person name="Liang C."/>
            <person name="Lipzen A."/>
            <person name="Lutzoni F."/>
            <person name="Magnuson J."/>
            <person name="Mondo S."/>
            <person name="Nolan M."/>
            <person name="Ohm R."/>
            <person name="Pangilinan J."/>
            <person name="Park H.-J."/>
            <person name="Ramirez L."/>
            <person name="Alfaro M."/>
            <person name="Sun H."/>
            <person name="Tritt A."/>
            <person name="Yoshinaga Y."/>
            <person name="Zwiers L.-H."/>
            <person name="Turgeon B.G."/>
            <person name="Goodwin S.B."/>
            <person name="Spatafora J.W."/>
            <person name="Crous P.W."/>
            <person name="Grigoriev I.V."/>
        </authorList>
    </citation>
    <scope>NUCLEOTIDE SEQUENCE</scope>
    <source>
        <strain evidence="11">CBS 342.82</strain>
    </source>
</reference>
<evidence type="ECO:0000259" key="9">
    <source>
        <dbReference type="Pfam" id="PF25147"/>
    </source>
</evidence>
<dbReference type="PANTHER" id="PTHR12640:SF0">
    <property type="entry name" value="DOLICHYL-DIPHOSPHOOLIGOSACCHARIDE--PROTEIN GLYCOSYLTRANSFERASE SUBUNIT 2"/>
    <property type="match status" value="1"/>
</dbReference>
<feature type="domain" description="Ribophorin II C-terminal" evidence="9">
    <location>
        <begin position="179"/>
        <end position="282"/>
    </location>
</feature>
<evidence type="ECO:0000313" key="11">
    <source>
        <dbReference type="RefSeq" id="XP_033464167.1"/>
    </source>
</evidence>
<dbReference type="InterPro" id="IPR008814">
    <property type="entry name" value="Swp1"/>
</dbReference>
<keyword evidence="6 7" id="KW-0472">Membrane</keyword>
<evidence type="ECO:0000256" key="8">
    <source>
        <dbReference type="SAM" id="SignalP"/>
    </source>
</evidence>
<evidence type="ECO:0000313" key="10">
    <source>
        <dbReference type="Proteomes" id="UP000504637"/>
    </source>
</evidence>
<feature type="signal peptide" evidence="8">
    <location>
        <begin position="1"/>
        <end position="20"/>
    </location>
</feature>
<dbReference type="InterPro" id="IPR056790">
    <property type="entry name" value="Ribophorin_II_C"/>
</dbReference>
<sequence length="287" mass="30296">MRFSNIFGVVVLGLASTSQAAKSWSFEDATVAVAAKGAAEPSKQKLTPGLPFTSSAITLSPASNLKVALTTTEGSTGKKAHQAFLTLREVDTGLEESFAFSVKESGKGKVDLAHKDLPIQFLTSAKPLRASIVIASFGSSVPYNELAFTLKVENDAKTPPTAATPPERYTSKPEIHHKFRDDPRSPPTIISAVFALAILATIPALLGAWGLLGGNLGHAGKAFGASPIAHSLFFGSILAMEGVFFMYYASWNLFQTLPVAGVVGVVAYVSGSRALTEVQDRRLAGER</sequence>
<evidence type="ECO:0000256" key="3">
    <source>
        <dbReference type="ARBA" id="ARBA00022729"/>
    </source>
</evidence>
<evidence type="ECO:0000256" key="5">
    <source>
        <dbReference type="ARBA" id="ARBA00022989"/>
    </source>
</evidence>
<name>A0A6J3MGP6_9PEZI</name>
<evidence type="ECO:0000256" key="6">
    <source>
        <dbReference type="ARBA" id="ARBA00023136"/>
    </source>
</evidence>
<evidence type="ECO:0000256" key="1">
    <source>
        <dbReference type="ARBA" id="ARBA00004477"/>
    </source>
</evidence>
<dbReference type="GeneID" id="54361440"/>
<accession>A0A6J3MGP6</accession>
<evidence type="ECO:0000256" key="2">
    <source>
        <dbReference type="ARBA" id="ARBA00022692"/>
    </source>
</evidence>
<dbReference type="Pfam" id="PF25147">
    <property type="entry name" value="Ribophorin_II_C"/>
    <property type="match status" value="1"/>
</dbReference>
<reference evidence="11" key="2">
    <citation type="submission" date="2020-04" db="EMBL/GenBank/DDBJ databases">
        <authorList>
            <consortium name="NCBI Genome Project"/>
        </authorList>
    </citation>
    <scope>NUCLEOTIDE SEQUENCE</scope>
    <source>
        <strain evidence="11">CBS 342.82</strain>
    </source>
</reference>
<keyword evidence="10" id="KW-1185">Reference proteome</keyword>
<dbReference type="AlphaFoldDB" id="A0A6J3MGP6"/>
<keyword evidence="3 8" id="KW-0732">Signal</keyword>
<feature type="transmembrane region" description="Helical" evidence="7">
    <location>
        <begin position="232"/>
        <end position="251"/>
    </location>
</feature>
<dbReference type="GO" id="GO:0008250">
    <property type="term" value="C:oligosaccharyltransferase complex"/>
    <property type="evidence" value="ECO:0007669"/>
    <property type="project" value="InterPro"/>
</dbReference>
<evidence type="ECO:0000256" key="7">
    <source>
        <dbReference type="SAM" id="Phobius"/>
    </source>
</evidence>
<dbReference type="Proteomes" id="UP000504637">
    <property type="component" value="Unplaced"/>
</dbReference>
<protein>
    <recommendedName>
        <fullName evidence="9">Ribophorin II C-terminal domain-containing protein</fullName>
    </recommendedName>
</protein>
<comment type="subcellular location">
    <subcellularLocation>
        <location evidence="1">Endoplasmic reticulum membrane</location>
        <topology evidence="1">Multi-pass membrane protein</topology>
    </subcellularLocation>
</comment>
<gene>
    <name evidence="11" type="ORF">K489DRAFT_375217</name>
</gene>
<keyword evidence="2 7" id="KW-0812">Transmembrane</keyword>
<feature type="transmembrane region" description="Helical" evidence="7">
    <location>
        <begin position="189"/>
        <end position="212"/>
    </location>
</feature>
<keyword evidence="4" id="KW-0256">Endoplasmic reticulum</keyword>
<dbReference type="RefSeq" id="XP_033464167.1">
    <property type="nucleotide sequence ID" value="XM_033603640.1"/>
</dbReference>